<keyword evidence="1" id="KW-0812">Transmembrane</keyword>
<sequence length="130" mass="15021">MENFMLNQYPYPESEGERSIMIGILVTLVTCGIYGLYWQYKQMATLNAWLKRDEYSFWLWFLLSIITCGIFGIYYEYKMANGINKVQADNDLVFDSNLPIICVLLAIFGIGVASLAIQQHQINRLYGQIP</sequence>
<organism evidence="3 4">
    <name type="scientific">Geodia barretti</name>
    <name type="common">Barrett's horny sponge</name>
    <dbReference type="NCBI Taxonomy" id="519541"/>
    <lineage>
        <taxon>Eukaryota</taxon>
        <taxon>Metazoa</taxon>
        <taxon>Porifera</taxon>
        <taxon>Demospongiae</taxon>
        <taxon>Heteroscleromorpha</taxon>
        <taxon>Tetractinellida</taxon>
        <taxon>Astrophorina</taxon>
        <taxon>Geodiidae</taxon>
        <taxon>Geodia</taxon>
    </lineage>
</organism>
<feature type="transmembrane region" description="Helical" evidence="1">
    <location>
        <begin position="57"/>
        <end position="77"/>
    </location>
</feature>
<dbReference type="InterPro" id="IPR025328">
    <property type="entry name" value="DUF4234"/>
</dbReference>
<feature type="domain" description="DUF4234" evidence="2">
    <location>
        <begin position="56"/>
        <end position="123"/>
    </location>
</feature>
<feature type="domain" description="DUF4234" evidence="2">
    <location>
        <begin position="18"/>
        <end position="52"/>
    </location>
</feature>
<accession>A0AA35STB0</accession>
<evidence type="ECO:0000313" key="4">
    <source>
        <dbReference type="Proteomes" id="UP001174909"/>
    </source>
</evidence>
<gene>
    <name evidence="3" type="ORF">GBAR_LOCUS19797</name>
</gene>
<keyword evidence="1" id="KW-0472">Membrane</keyword>
<keyword evidence="4" id="KW-1185">Reference proteome</keyword>
<evidence type="ECO:0000313" key="3">
    <source>
        <dbReference type="EMBL" id="CAI8035254.1"/>
    </source>
</evidence>
<proteinExistence type="predicted"/>
<dbReference type="EMBL" id="CASHTH010002784">
    <property type="protein sequence ID" value="CAI8035254.1"/>
    <property type="molecule type" value="Genomic_DNA"/>
</dbReference>
<feature type="transmembrane region" description="Helical" evidence="1">
    <location>
        <begin position="97"/>
        <end position="117"/>
    </location>
</feature>
<reference evidence="3" key="1">
    <citation type="submission" date="2023-03" db="EMBL/GenBank/DDBJ databases">
        <authorList>
            <person name="Steffen K."/>
            <person name="Cardenas P."/>
        </authorList>
    </citation>
    <scope>NUCLEOTIDE SEQUENCE</scope>
</reference>
<dbReference type="Pfam" id="PF14018">
    <property type="entry name" value="DUF4234"/>
    <property type="match status" value="2"/>
</dbReference>
<dbReference type="Proteomes" id="UP001174909">
    <property type="component" value="Unassembled WGS sequence"/>
</dbReference>
<dbReference type="AlphaFoldDB" id="A0AA35STB0"/>
<comment type="caution">
    <text evidence="3">The sequence shown here is derived from an EMBL/GenBank/DDBJ whole genome shotgun (WGS) entry which is preliminary data.</text>
</comment>
<keyword evidence="1" id="KW-1133">Transmembrane helix</keyword>
<evidence type="ECO:0000256" key="1">
    <source>
        <dbReference type="SAM" id="Phobius"/>
    </source>
</evidence>
<name>A0AA35STB0_GEOBA</name>
<evidence type="ECO:0000259" key="2">
    <source>
        <dbReference type="Pfam" id="PF14018"/>
    </source>
</evidence>
<protein>
    <recommendedName>
        <fullName evidence="2">DUF4234 domain-containing protein</fullName>
    </recommendedName>
</protein>
<feature type="transmembrane region" description="Helical" evidence="1">
    <location>
        <begin position="20"/>
        <end position="37"/>
    </location>
</feature>